<proteinExistence type="predicted"/>
<dbReference type="RefSeq" id="WP_134638939.1">
    <property type="nucleotide sequence ID" value="NZ_SOHM01000002.1"/>
</dbReference>
<comment type="caution">
    <text evidence="2">The sequence shown here is derived from an EMBL/GenBank/DDBJ whole genome shotgun (WGS) entry which is preliminary data.</text>
</comment>
<dbReference type="InterPro" id="IPR011051">
    <property type="entry name" value="RmlC_Cupin_sf"/>
</dbReference>
<accession>A0A4R9BYX7</accession>
<dbReference type="InterPro" id="IPR014710">
    <property type="entry name" value="RmlC-like_jellyroll"/>
</dbReference>
<dbReference type="OrthoDB" id="7060081at2"/>
<protein>
    <submittedName>
        <fullName evidence="2">Cytoplasmic protein</fullName>
    </submittedName>
</protein>
<dbReference type="Gene3D" id="2.60.120.10">
    <property type="entry name" value="Jelly Rolls"/>
    <property type="match status" value="1"/>
</dbReference>
<gene>
    <name evidence="2" type="ORF">E3T61_00305</name>
</gene>
<evidence type="ECO:0000256" key="1">
    <source>
        <dbReference type="SAM" id="MobiDB-lite"/>
    </source>
</evidence>
<feature type="compositionally biased region" description="Polar residues" evidence="1">
    <location>
        <begin position="83"/>
        <end position="93"/>
    </location>
</feature>
<dbReference type="SUPFAM" id="SSF51182">
    <property type="entry name" value="RmlC-like cupins"/>
    <property type="match status" value="1"/>
</dbReference>
<feature type="region of interest" description="Disordered" evidence="1">
    <location>
        <begin position="82"/>
        <end position="119"/>
    </location>
</feature>
<dbReference type="AlphaFoldDB" id="A0A4R9BYX7"/>
<reference evidence="2 3" key="1">
    <citation type="submission" date="2019-03" db="EMBL/GenBank/DDBJ databases">
        <title>Genomics of glacier-inhabiting Cryobacterium strains.</title>
        <authorList>
            <person name="Liu Q."/>
            <person name="Xin Y.-H."/>
        </authorList>
    </citation>
    <scope>NUCLEOTIDE SEQUENCE [LARGE SCALE GENOMIC DNA]</scope>
    <source>
        <strain evidence="2 3">Sr59</strain>
    </source>
</reference>
<dbReference type="EMBL" id="SOHM01000002">
    <property type="protein sequence ID" value="TFD95117.1"/>
    <property type="molecule type" value="Genomic_DNA"/>
</dbReference>
<dbReference type="Proteomes" id="UP000298468">
    <property type="component" value="Unassembled WGS sequence"/>
</dbReference>
<evidence type="ECO:0000313" key="2">
    <source>
        <dbReference type="EMBL" id="TFD95117.1"/>
    </source>
</evidence>
<keyword evidence="3" id="KW-1185">Reference proteome</keyword>
<evidence type="ECO:0000313" key="3">
    <source>
        <dbReference type="Proteomes" id="UP000298468"/>
    </source>
</evidence>
<organism evidence="2 3">
    <name type="scientific">Cryobacterium lactosi</name>
    <dbReference type="NCBI Taxonomy" id="1259202"/>
    <lineage>
        <taxon>Bacteria</taxon>
        <taxon>Bacillati</taxon>
        <taxon>Actinomycetota</taxon>
        <taxon>Actinomycetes</taxon>
        <taxon>Micrococcales</taxon>
        <taxon>Microbacteriaceae</taxon>
        <taxon>Cryobacterium</taxon>
    </lineage>
</organism>
<sequence>MAEEEAEAADPVGSNPEHYRVLFENERVRVLEYRDEPGDATSPHRHPDSVMVTLSDFSRRLSLGDRVFDTVLDAGEARWLPAQTHSGENTGATPTHAIFVELKGTPLASPTAAPPLGPS</sequence>
<name>A0A4R9BYX7_9MICO</name>